<keyword evidence="10" id="KW-0378">Hydrolase</keyword>
<accession>A0ABN7V0W0</accession>
<feature type="domain" description="MCM C-terminal AAA(+) ATPase" evidence="19">
    <location>
        <begin position="692"/>
        <end position="898"/>
    </location>
</feature>
<dbReference type="Proteomes" id="UP000789901">
    <property type="component" value="Unassembled WGS sequence"/>
</dbReference>
<evidence type="ECO:0000256" key="2">
    <source>
        <dbReference type="ARBA" id="ARBA00008010"/>
    </source>
</evidence>
<dbReference type="InterPro" id="IPR027417">
    <property type="entry name" value="P-loop_NTPase"/>
</dbReference>
<keyword evidence="12" id="KW-0862">Zinc</keyword>
<dbReference type="Pfam" id="PF17207">
    <property type="entry name" value="MCM_OB"/>
    <property type="match status" value="1"/>
</dbReference>
<dbReference type="InterPro" id="IPR011009">
    <property type="entry name" value="Kinase-like_dom_sf"/>
</dbReference>
<keyword evidence="15" id="KW-0539">Nucleus</keyword>
<dbReference type="CDD" id="cd17753">
    <property type="entry name" value="MCM2"/>
    <property type="match status" value="1"/>
</dbReference>
<proteinExistence type="inferred from homology"/>
<feature type="region of interest" description="Disordered" evidence="18">
    <location>
        <begin position="256"/>
        <end position="289"/>
    </location>
</feature>
<dbReference type="Gene3D" id="3.30.1640.10">
    <property type="entry name" value="mini-chromosome maintenance (MCM) complex, chain A, domain 1"/>
    <property type="match status" value="1"/>
</dbReference>
<dbReference type="Gene3D" id="2.40.50.140">
    <property type="entry name" value="Nucleic acid-binding proteins"/>
    <property type="match status" value="1"/>
</dbReference>
<evidence type="ECO:0000256" key="17">
    <source>
        <dbReference type="ARBA" id="ARBA00048655"/>
    </source>
</evidence>
<dbReference type="InterPro" id="IPR041562">
    <property type="entry name" value="MCM_lid"/>
</dbReference>
<reference evidence="20 21" key="1">
    <citation type="submission" date="2021-06" db="EMBL/GenBank/DDBJ databases">
        <authorList>
            <person name="Kallberg Y."/>
            <person name="Tangrot J."/>
            <person name="Rosling A."/>
        </authorList>
    </citation>
    <scope>NUCLEOTIDE SEQUENCE [LARGE SCALE GENOMIC DNA]</scope>
    <source>
        <strain evidence="20 21">120-4 pot B 10/14</strain>
    </source>
</reference>
<dbReference type="InterPro" id="IPR033762">
    <property type="entry name" value="MCM_OB"/>
</dbReference>
<evidence type="ECO:0000256" key="15">
    <source>
        <dbReference type="ARBA" id="ARBA00023242"/>
    </source>
</evidence>
<dbReference type="Gene3D" id="3.30.200.20">
    <property type="entry name" value="Phosphorylase Kinase, domain 1"/>
    <property type="match status" value="1"/>
</dbReference>
<gene>
    <name evidence="20" type="ORF">GMARGA_LOCUS13046</name>
</gene>
<dbReference type="Pfam" id="PF17855">
    <property type="entry name" value="MCM_lid"/>
    <property type="match status" value="1"/>
</dbReference>
<dbReference type="PROSITE" id="PS50051">
    <property type="entry name" value="MCM_2"/>
    <property type="match status" value="1"/>
</dbReference>
<feature type="compositionally biased region" description="Pro residues" evidence="18">
    <location>
        <begin position="266"/>
        <end position="278"/>
    </location>
</feature>
<dbReference type="Pfam" id="PF14551">
    <property type="entry name" value="MCM_N"/>
    <property type="match status" value="1"/>
</dbReference>
<keyword evidence="13" id="KW-0067">ATP-binding</keyword>
<comment type="caution">
    <text evidence="20">The sequence shown here is derived from an EMBL/GenBank/DDBJ whole genome shotgun (WGS) entry which is preliminary data.</text>
</comment>
<evidence type="ECO:0000256" key="6">
    <source>
        <dbReference type="ARBA" id="ARBA00022705"/>
    </source>
</evidence>
<evidence type="ECO:0000256" key="1">
    <source>
        <dbReference type="ARBA" id="ARBA00004123"/>
    </source>
</evidence>
<dbReference type="InterPro" id="IPR016477">
    <property type="entry name" value="Fructo-/Ketosamine-3-kinase"/>
</dbReference>
<dbReference type="InterPro" id="IPR012340">
    <property type="entry name" value="NA-bd_OB-fold"/>
</dbReference>
<dbReference type="SMART" id="SM00350">
    <property type="entry name" value="MCM"/>
    <property type="match status" value="1"/>
</dbReference>
<dbReference type="PANTHER" id="PTHR11630">
    <property type="entry name" value="DNA REPLICATION LICENSING FACTOR MCM FAMILY MEMBER"/>
    <property type="match status" value="1"/>
</dbReference>
<dbReference type="EC" id="2.7.1.172" evidence="3"/>
<dbReference type="PROSITE" id="PS00847">
    <property type="entry name" value="MCM_1"/>
    <property type="match status" value="1"/>
</dbReference>
<dbReference type="PRINTS" id="PR01658">
    <property type="entry name" value="MCMPROTEIN2"/>
</dbReference>
<dbReference type="InterPro" id="IPR018525">
    <property type="entry name" value="MCM_CS"/>
</dbReference>
<evidence type="ECO:0000256" key="16">
    <source>
        <dbReference type="ARBA" id="ARBA00023306"/>
    </source>
</evidence>
<keyword evidence="7" id="KW-0479">Metal-binding</keyword>
<dbReference type="InterPro" id="IPR059098">
    <property type="entry name" value="WHD_MCM2"/>
</dbReference>
<dbReference type="EMBL" id="CAJVQB010008174">
    <property type="protein sequence ID" value="CAG8715127.1"/>
    <property type="molecule type" value="Genomic_DNA"/>
</dbReference>
<comment type="similarity">
    <text evidence="2">Belongs to the MCM family.</text>
</comment>
<keyword evidence="11" id="KW-0347">Helicase</keyword>
<evidence type="ECO:0000256" key="8">
    <source>
        <dbReference type="ARBA" id="ARBA00022741"/>
    </source>
</evidence>
<dbReference type="Gene3D" id="3.40.50.300">
    <property type="entry name" value="P-loop containing nucleotide triphosphate hydrolases"/>
    <property type="match status" value="1"/>
</dbReference>
<keyword evidence="6" id="KW-0235">DNA replication</keyword>
<evidence type="ECO:0000256" key="9">
    <source>
        <dbReference type="ARBA" id="ARBA00022771"/>
    </source>
</evidence>
<dbReference type="Pfam" id="PF23669">
    <property type="entry name" value="WHD_MCM2"/>
    <property type="match status" value="1"/>
</dbReference>
<evidence type="ECO:0000256" key="14">
    <source>
        <dbReference type="ARBA" id="ARBA00023125"/>
    </source>
</evidence>
<feature type="compositionally biased region" description="Acidic residues" evidence="18">
    <location>
        <begin position="303"/>
        <end position="319"/>
    </location>
</feature>
<comment type="catalytic activity">
    <reaction evidence="17">
        <text>N(6)-D-ribulosyl-L-lysyl-[protein] + ATP = N(6)-(3-O-phospho-D-ribulosyl)-L-lysyl-[protein] + ADP + H(+)</text>
        <dbReference type="Rhea" id="RHEA:48432"/>
        <dbReference type="Rhea" id="RHEA-COMP:12103"/>
        <dbReference type="Rhea" id="RHEA-COMP:12104"/>
        <dbReference type="ChEBI" id="CHEBI:15378"/>
        <dbReference type="ChEBI" id="CHEBI:30616"/>
        <dbReference type="ChEBI" id="CHEBI:90418"/>
        <dbReference type="ChEBI" id="CHEBI:90420"/>
        <dbReference type="ChEBI" id="CHEBI:456216"/>
        <dbReference type="EC" id="2.7.1.172"/>
    </reaction>
    <physiologicalReaction direction="left-to-right" evidence="17">
        <dbReference type="Rhea" id="RHEA:48433"/>
    </physiologicalReaction>
</comment>
<keyword evidence="21" id="KW-1185">Reference proteome</keyword>
<dbReference type="InterPro" id="IPR008045">
    <property type="entry name" value="MCM2"/>
</dbReference>
<evidence type="ECO:0000256" key="13">
    <source>
        <dbReference type="ARBA" id="ARBA00022840"/>
    </source>
</evidence>
<evidence type="ECO:0000256" key="11">
    <source>
        <dbReference type="ARBA" id="ARBA00022806"/>
    </source>
</evidence>
<dbReference type="PANTHER" id="PTHR11630:SF44">
    <property type="entry name" value="DNA REPLICATION LICENSING FACTOR MCM2"/>
    <property type="match status" value="1"/>
</dbReference>
<dbReference type="Gene3D" id="3.90.1200.10">
    <property type="match status" value="1"/>
</dbReference>
<evidence type="ECO:0000256" key="4">
    <source>
        <dbReference type="ARBA" id="ARBA00012551"/>
    </source>
</evidence>
<dbReference type="InterPro" id="IPR001208">
    <property type="entry name" value="MCM_dom"/>
</dbReference>
<evidence type="ECO:0000259" key="19">
    <source>
        <dbReference type="PROSITE" id="PS50051"/>
    </source>
</evidence>
<dbReference type="Pfam" id="PF12619">
    <property type="entry name" value="MCM2_N"/>
    <property type="match status" value="1"/>
</dbReference>
<keyword evidence="14" id="KW-0238">DNA-binding</keyword>
<feature type="non-terminal residue" evidence="20">
    <location>
        <position position="1097"/>
    </location>
</feature>
<evidence type="ECO:0000256" key="3">
    <source>
        <dbReference type="ARBA" id="ARBA00011961"/>
    </source>
</evidence>
<dbReference type="InterPro" id="IPR031327">
    <property type="entry name" value="MCM"/>
</dbReference>
<sequence length="1097" mass="124423">MSRVDSEISDILCSNEICTKIFDISRISGGCINNAFKFSTDAGEFFVKANNTPNSKMMFEGEAESLRAIAAAVPDFTSQPLYVGSLFSGGALLVTTFLRLSTSHSKNAQILLGRKLSALHMSESPNGLFGFPVVTMCGATEQDNTWEKDWETFYKKRRLGSILDKCLKKNPRDTELRRLGDIIIDKVVHHLLKNVEVRPVLIHGDLWSGNWSVNSVTNEPVIFDPASYYGHSEMELSIMTMFVSGFLTKYNKAERKRAREVSPDPASTPPSETPPLLSPPRAGYQENNDSEDYGFLEEEEIIKDDASEEETDSEGENLFDGEIMERDYQSNPLLDAYDTEDIDDDFHEPMSFEARRRTEMVMDQLEMGAQGGQLYEDAFTRPRNRSRRRRRVHNELEEMETKLVVEEEYMNLKEISAIKASSITEWIKIPAVRSGIYQQFSNFLRTYVENGKSIYGPRIEELTKDQLQSLKVNYNHLKKSKEILAFFLKESPSEMLNIFDESAYDFIVEIHRGYKKLGKEVRVRITDFPVIHNIRELRQTHLNSLIRVSGVITRRTGVFPQLKYVKYNCIKCGGLLGPYTQDIQNEIKLNHCIHCQSKESPGTVPAGRLPRHREVILLGELIDSAKPGEEIEVTGVYRNNFDVSLNIKNGFPVFATVIEANYISKKEDLFASYQLTEDDKRIIQDLAADDKISKKIFRSIAPSIFGHDDIKRAIALSLFGGVPKNIQDKHRLRGDINILMLGDPGTAKSQFLKYVEKTAHRAVFTTGQGASAVGLTASVRKDPITREWTLEAGALVLADKGICLIDEFDKMNDADRTSIHEAMEQQTISISKAGINASLNARCAVIAAANPIRGRYNTSIPFSQNVDLTEPILSRFDVLCVVKDTVDPITDETLANFVVDSHIRSHPSEQNNLDTLSPQDPNIIPQELLRKYIIYAKQITPRLTHLDEAMISELYSNLRKEAQTGGIPITVRYLESMLRLAEAHARMHLRDQTNSNDLDVAIDIVLQSFFSSQKFSIASKLKKAKDQQELLLHVLNSLVREKLRIHRANIANARDPNIHISVSEFRTQAENHNIHHIDQFLRSEEFTRHFLFDQEQN</sequence>
<dbReference type="SUPFAM" id="SSF56112">
    <property type="entry name" value="Protein kinase-like (PK-like)"/>
    <property type="match status" value="1"/>
</dbReference>
<evidence type="ECO:0000256" key="5">
    <source>
        <dbReference type="ARBA" id="ARBA00018925"/>
    </source>
</evidence>
<dbReference type="Pfam" id="PF00493">
    <property type="entry name" value="MCM"/>
    <property type="match status" value="1"/>
</dbReference>
<keyword evidence="8" id="KW-0547">Nucleotide-binding</keyword>
<evidence type="ECO:0000313" key="21">
    <source>
        <dbReference type="Proteomes" id="UP000789901"/>
    </source>
</evidence>
<dbReference type="SUPFAM" id="SSF52540">
    <property type="entry name" value="P-loop containing nucleoside triphosphate hydrolases"/>
    <property type="match status" value="1"/>
</dbReference>
<dbReference type="Pfam" id="PF03881">
    <property type="entry name" value="Fructosamin_kin"/>
    <property type="match status" value="1"/>
</dbReference>
<dbReference type="EC" id="3.6.4.12" evidence="4"/>
<evidence type="ECO:0000256" key="7">
    <source>
        <dbReference type="ARBA" id="ARBA00022723"/>
    </source>
</evidence>
<feature type="region of interest" description="Disordered" evidence="18">
    <location>
        <begin position="303"/>
        <end position="324"/>
    </location>
</feature>
<evidence type="ECO:0000256" key="12">
    <source>
        <dbReference type="ARBA" id="ARBA00022833"/>
    </source>
</evidence>
<keyword evidence="9" id="KW-0863">Zinc-finger</keyword>
<keyword evidence="16" id="KW-0131">Cell cycle</keyword>
<name>A0ABN7V0W0_GIGMA</name>
<protein>
    <recommendedName>
        <fullName evidence="5">DNA replication licensing factor MCM2</fullName>
        <ecNumber evidence="3">2.7.1.172</ecNumber>
        <ecNumber evidence="4">3.6.4.12</ecNumber>
    </recommendedName>
</protein>
<evidence type="ECO:0000256" key="10">
    <source>
        <dbReference type="ARBA" id="ARBA00022801"/>
    </source>
</evidence>
<dbReference type="InterPro" id="IPR027925">
    <property type="entry name" value="MCM_N"/>
</dbReference>
<dbReference type="SUPFAM" id="SSF50249">
    <property type="entry name" value="Nucleic acid-binding proteins"/>
    <property type="match status" value="1"/>
</dbReference>
<dbReference type="PRINTS" id="PR01657">
    <property type="entry name" value="MCMFAMILY"/>
</dbReference>
<evidence type="ECO:0000256" key="18">
    <source>
        <dbReference type="SAM" id="MobiDB-lite"/>
    </source>
</evidence>
<evidence type="ECO:0000313" key="20">
    <source>
        <dbReference type="EMBL" id="CAG8715127.1"/>
    </source>
</evidence>
<comment type="subcellular location">
    <subcellularLocation>
        <location evidence="1">Nucleus</location>
    </subcellularLocation>
</comment>
<organism evidence="20 21">
    <name type="scientific">Gigaspora margarita</name>
    <dbReference type="NCBI Taxonomy" id="4874"/>
    <lineage>
        <taxon>Eukaryota</taxon>
        <taxon>Fungi</taxon>
        <taxon>Fungi incertae sedis</taxon>
        <taxon>Mucoromycota</taxon>
        <taxon>Glomeromycotina</taxon>
        <taxon>Glomeromycetes</taxon>
        <taxon>Diversisporales</taxon>
        <taxon>Gigasporaceae</taxon>
        <taxon>Gigaspora</taxon>
    </lineage>
</organism>